<evidence type="ECO:0000256" key="1">
    <source>
        <dbReference type="ARBA" id="ARBA00009005"/>
    </source>
</evidence>
<dbReference type="AlphaFoldDB" id="A0A2P6Q4W8"/>
<organism evidence="4 5">
    <name type="scientific">Rosa chinensis</name>
    <name type="common">China rose</name>
    <dbReference type="NCBI Taxonomy" id="74649"/>
    <lineage>
        <taxon>Eukaryota</taxon>
        <taxon>Viridiplantae</taxon>
        <taxon>Streptophyta</taxon>
        <taxon>Embryophyta</taxon>
        <taxon>Tracheophyta</taxon>
        <taxon>Spermatophyta</taxon>
        <taxon>Magnoliopsida</taxon>
        <taxon>eudicotyledons</taxon>
        <taxon>Gunneridae</taxon>
        <taxon>Pentapetalae</taxon>
        <taxon>rosids</taxon>
        <taxon>fabids</taxon>
        <taxon>Rosales</taxon>
        <taxon>Rosaceae</taxon>
        <taxon>Rosoideae</taxon>
        <taxon>Rosoideae incertae sedis</taxon>
        <taxon>Rosa</taxon>
    </lineage>
</organism>
<dbReference type="GO" id="GO:0004197">
    <property type="term" value="F:cysteine-type endopeptidase activity"/>
    <property type="evidence" value="ECO:0007669"/>
    <property type="project" value="InterPro"/>
</dbReference>
<dbReference type="InterPro" id="IPR005735">
    <property type="entry name" value="Znf_LSD1"/>
</dbReference>
<dbReference type="SUPFAM" id="SSF52129">
    <property type="entry name" value="Caspase-like"/>
    <property type="match status" value="1"/>
</dbReference>
<sequence length="349" mass="39086">MFMPVSCSNCNTYLQLPTGSQIVCCSRCILRFAYSRCPPPPPPPRRSYSFSSSSYNNRRPSLSYAFSFFSYNNRPPPPSRLPCQRKRAVICGINYKGMGKNMELEGCINDAIAMQNLLVREFKFPESSIRMLTEKGGHQPPTKINLTIALRWLVQDCQAGDSLVFYFAGHGDQQPNNTGDEVDELDEILLPLDYETKGVIVDDEINEMIVRPIPAGVKLHAIVDACHSGTVLDLPFLCKIDKSGQRWFWKDQRRPQKAGVWKGTKGGEVISFSGCNDHQCAVEKTIPRGAMTWAFVDAIDRGCGNTYGNLLIAMRSTVRKDCIDTDSAIQEPQLTSSEVFDVFTRPFSL</sequence>
<evidence type="ECO:0000259" key="2">
    <source>
        <dbReference type="Pfam" id="PF00656"/>
    </source>
</evidence>
<accession>A0A2P6Q4W8</accession>
<dbReference type="InterPro" id="IPR029030">
    <property type="entry name" value="Caspase-like_dom_sf"/>
</dbReference>
<dbReference type="Proteomes" id="UP000238479">
    <property type="component" value="Chromosome 5"/>
</dbReference>
<dbReference type="OrthoDB" id="3223806at2759"/>
<evidence type="ECO:0000313" key="5">
    <source>
        <dbReference type="Proteomes" id="UP000238479"/>
    </source>
</evidence>
<dbReference type="PANTHER" id="PTHR48104:SF30">
    <property type="entry name" value="METACASPASE-1"/>
    <property type="match status" value="1"/>
</dbReference>
<proteinExistence type="inferred from homology"/>
<name>A0A2P6Q4W8_ROSCH</name>
<dbReference type="Gramene" id="PRQ29233">
    <property type="protein sequence ID" value="PRQ29233"/>
    <property type="gene ID" value="RchiOBHm_Chr5g0011711"/>
</dbReference>
<feature type="domain" description="Peptidase C14 caspase" evidence="2">
    <location>
        <begin position="85"/>
        <end position="342"/>
    </location>
</feature>
<dbReference type="InterPro" id="IPR011600">
    <property type="entry name" value="Pept_C14_caspase"/>
</dbReference>
<comment type="caution">
    <text evidence="4">The sequence shown here is derived from an EMBL/GenBank/DDBJ whole genome shotgun (WGS) entry which is preliminary data.</text>
</comment>
<dbReference type="GO" id="GO:0005737">
    <property type="term" value="C:cytoplasm"/>
    <property type="evidence" value="ECO:0007669"/>
    <property type="project" value="TreeGrafter"/>
</dbReference>
<feature type="domain" description="Zinc finger LSD1-type" evidence="3">
    <location>
        <begin position="7"/>
        <end position="28"/>
    </location>
</feature>
<gene>
    <name evidence="4" type="ORF">RchiOBHm_Chr5g0011711</name>
</gene>
<comment type="similarity">
    <text evidence="1">Belongs to the peptidase C14B family.</text>
</comment>
<dbReference type="GO" id="GO:0006508">
    <property type="term" value="P:proteolysis"/>
    <property type="evidence" value="ECO:0007669"/>
    <property type="project" value="InterPro"/>
</dbReference>
<dbReference type="Pfam" id="PF00656">
    <property type="entry name" value="Peptidase_C14"/>
    <property type="match status" value="1"/>
</dbReference>
<dbReference type="Gene3D" id="3.40.50.12660">
    <property type="match status" value="1"/>
</dbReference>
<dbReference type="STRING" id="74649.A0A2P6Q4W8"/>
<dbReference type="Pfam" id="PF06943">
    <property type="entry name" value="zf-LSD1"/>
    <property type="match status" value="1"/>
</dbReference>
<keyword evidence="5" id="KW-1185">Reference proteome</keyword>
<evidence type="ECO:0000259" key="3">
    <source>
        <dbReference type="Pfam" id="PF06943"/>
    </source>
</evidence>
<reference evidence="4 5" key="1">
    <citation type="journal article" date="2018" name="Nat. Genet.">
        <title>The Rosa genome provides new insights in the design of modern roses.</title>
        <authorList>
            <person name="Bendahmane M."/>
        </authorList>
    </citation>
    <scope>NUCLEOTIDE SEQUENCE [LARGE SCALE GENOMIC DNA]</scope>
    <source>
        <strain evidence="5">cv. Old Blush</strain>
    </source>
</reference>
<dbReference type="InterPro" id="IPR050452">
    <property type="entry name" value="Metacaspase"/>
</dbReference>
<evidence type="ECO:0000313" key="4">
    <source>
        <dbReference type="EMBL" id="PRQ29233.1"/>
    </source>
</evidence>
<dbReference type="EMBL" id="PDCK01000043">
    <property type="protein sequence ID" value="PRQ29233.1"/>
    <property type="molecule type" value="Genomic_DNA"/>
</dbReference>
<protein>
    <submittedName>
        <fullName evidence="4">Putative Zinc finger, LSD1-type, Caspase-like domain, metacaspase type I, plant</fullName>
    </submittedName>
</protein>
<dbReference type="PANTHER" id="PTHR48104">
    <property type="entry name" value="METACASPASE-4"/>
    <property type="match status" value="1"/>
</dbReference>